<feature type="transmembrane region" description="Helical" evidence="5">
    <location>
        <begin position="21"/>
        <end position="41"/>
    </location>
</feature>
<keyword evidence="3 4" id="KW-0408">Iron</keyword>
<evidence type="ECO:0000256" key="2">
    <source>
        <dbReference type="ARBA" id="ARBA00022723"/>
    </source>
</evidence>
<dbReference type="Proteomes" id="UP000291236">
    <property type="component" value="Chromosome"/>
</dbReference>
<accession>A0A4P2VSM2</accession>
<proteinExistence type="predicted"/>
<evidence type="ECO:0000256" key="5">
    <source>
        <dbReference type="SAM" id="Phobius"/>
    </source>
</evidence>
<dbReference type="Pfam" id="PF13442">
    <property type="entry name" value="Cytochrome_CBB3"/>
    <property type="match status" value="1"/>
</dbReference>
<dbReference type="Gene3D" id="1.10.760.10">
    <property type="entry name" value="Cytochrome c-like domain"/>
    <property type="match status" value="1"/>
</dbReference>
<dbReference type="InterPro" id="IPR036909">
    <property type="entry name" value="Cyt_c-like_dom_sf"/>
</dbReference>
<organism evidence="7 8">
    <name type="scientific">Fluviispira sanaruensis</name>
    <dbReference type="NCBI Taxonomy" id="2493639"/>
    <lineage>
        <taxon>Bacteria</taxon>
        <taxon>Pseudomonadati</taxon>
        <taxon>Bdellovibrionota</taxon>
        <taxon>Oligoflexia</taxon>
        <taxon>Silvanigrellales</taxon>
        <taxon>Silvanigrellaceae</taxon>
        <taxon>Fluviispira</taxon>
    </lineage>
</organism>
<dbReference type="RefSeq" id="WP_130605724.1">
    <property type="nucleotide sequence ID" value="NZ_AP019368.1"/>
</dbReference>
<evidence type="ECO:0000313" key="8">
    <source>
        <dbReference type="Proteomes" id="UP000291236"/>
    </source>
</evidence>
<gene>
    <name evidence="7" type="ORF">JCM31447_02440</name>
</gene>
<keyword evidence="2 4" id="KW-0479">Metal-binding</keyword>
<evidence type="ECO:0000256" key="1">
    <source>
        <dbReference type="ARBA" id="ARBA00022617"/>
    </source>
</evidence>
<name>A0A4P2VSM2_FLUSA</name>
<dbReference type="SUPFAM" id="SSF46626">
    <property type="entry name" value="Cytochrome c"/>
    <property type="match status" value="1"/>
</dbReference>
<keyword evidence="5" id="KW-1133">Transmembrane helix</keyword>
<dbReference type="InterPro" id="IPR009056">
    <property type="entry name" value="Cyt_c-like_dom"/>
</dbReference>
<feature type="domain" description="Cytochrome c" evidence="6">
    <location>
        <begin position="71"/>
        <end position="160"/>
    </location>
</feature>
<dbReference type="GO" id="GO:0046872">
    <property type="term" value="F:metal ion binding"/>
    <property type="evidence" value="ECO:0007669"/>
    <property type="project" value="UniProtKB-KW"/>
</dbReference>
<dbReference type="GO" id="GO:0020037">
    <property type="term" value="F:heme binding"/>
    <property type="evidence" value="ECO:0007669"/>
    <property type="project" value="InterPro"/>
</dbReference>
<keyword evidence="5" id="KW-0812">Transmembrane</keyword>
<dbReference type="PROSITE" id="PS51007">
    <property type="entry name" value="CYTC"/>
    <property type="match status" value="1"/>
</dbReference>
<dbReference type="KEGG" id="sbf:JCM31447_02440"/>
<dbReference type="OrthoDB" id="9808312at2"/>
<evidence type="ECO:0000313" key="7">
    <source>
        <dbReference type="EMBL" id="BBH51822.1"/>
    </source>
</evidence>
<evidence type="ECO:0000259" key="6">
    <source>
        <dbReference type="PROSITE" id="PS51007"/>
    </source>
</evidence>
<evidence type="ECO:0000256" key="3">
    <source>
        <dbReference type="ARBA" id="ARBA00023004"/>
    </source>
</evidence>
<dbReference type="GO" id="GO:0009055">
    <property type="term" value="F:electron transfer activity"/>
    <property type="evidence" value="ECO:0007669"/>
    <property type="project" value="InterPro"/>
</dbReference>
<keyword evidence="1 4" id="KW-0349">Heme</keyword>
<protein>
    <recommendedName>
        <fullName evidence="6">Cytochrome c domain-containing protein</fullName>
    </recommendedName>
</protein>
<reference evidence="7 8" key="1">
    <citation type="submission" date="2018-12" db="EMBL/GenBank/DDBJ databases">
        <title>Rubrispira sanarue gen. nov., sp., nov., a member of the order Silvanigrellales, isolated from a brackish lake in Hamamatsu Japan.</title>
        <authorList>
            <person name="Maejima Y."/>
            <person name="Iino T."/>
            <person name="Muraguchi Y."/>
            <person name="Fukuda K."/>
            <person name="Nojiri H."/>
            <person name="Ohkuma M."/>
            <person name="Moriuchi R."/>
            <person name="Dohra H."/>
            <person name="Kimbara K."/>
            <person name="Shintani M."/>
        </authorList>
    </citation>
    <scope>NUCLEOTIDE SEQUENCE [LARGE SCALE GENOMIC DNA]</scope>
    <source>
        <strain evidence="7 8">RF1110005</strain>
    </source>
</reference>
<keyword evidence="8" id="KW-1185">Reference proteome</keyword>
<evidence type="ECO:0000256" key="4">
    <source>
        <dbReference type="PROSITE-ProRule" id="PRU00433"/>
    </source>
</evidence>
<keyword evidence="5" id="KW-0472">Membrane</keyword>
<sequence>MKQKSTRNNKRKGIPIKVITGIFIVFFFILIAVFMIIPAYFDKSPLGKLFQNSPAPWAITEEEKKNFNYTDKQLLGRNAFIEYCANCHGPSGKGDGPLSVTLRKRAPNFIDPSTKYINGFSKESLLKTIEKGIPKSEMPEFYFLPSETKENIIEFLLHLHENANLY</sequence>
<dbReference type="EMBL" id="AP019368">
    <property type="protein sequence ID" value="BBH51822.1"/>
    <property type="molecule type" value="Genomic_DNA"/>
</dbReference>
<dbReference type="AlphaFoldDB" id="A0A4P2VSM2"/>